<evidence type="ECO:0000256" key="6">
    <source>
        <dbReference type="ARBA" id="ARBA00049366"/>
    </source>
</evidence>
<dbReference type="GeneID" id="106154560"/>
<feature type="active site" description="Nucleophile" evidence="7">
    <location>
        <position position="170"/>
    </location>
</feature>
<dbReference type="CDD" id="cd04702">
    <property type="entry name" value="ASRGL1_like"/>
    <property type="match status" value="2"/>
</dbReference>
<dbReference type="InterPro" id="IPR033844">
    <property type="entry name" value="ASRGL1_meta"/>
</dbReference>
<evidence type="ECO:0000256" key="4">
    <source>
        <dbReference type="ARBA" id="ARBA00022801"/>
    </source>
</evidence>
<name>A0A1S3HEA8_LINAN</name>
<dbReference type="Pfam" id="PF01112">
    <property type="entry name" value="Asparaginase_2"/>
    <property type="match status" value="2"/>
</dbReference>
<dbReference type="FunFam" id="3.60.20.30:FF:000001">
    <property type="entry name" value="Isoaspartyl peptidase/L-asparaginase"/>
    <property type="match status" value="2"/>
</dbReference>
<dbReference type="Proteomes" id="UP000085678">
    <property type="component" value="Unplaced"/>
</dbReference>
<evidence type="ECO:0000313" key="11">
    <source>
        <dbReference type="RefSeq" id="XP_013384407.1"/>
    </source>
</evidence>
<proteinExistence type="inferred from homology"/>
<dbReference type="KEGG" id="lak:106154560"/>
<keyword evidence="10" id="KW-1185">Reference proteome</keyword>
<dbReference type="STRING" id="7574.A0A1S3HEA8"/>
<evidence type="ECO:0000313" key="10">
    <source>
        <dbReference type="Proteomes" id="UP000085678"/>
    </source>
</evidence>
<dbReference type="InterPro" id="IPR000246">
    <property type="entry name" value="Peptidase_T2"/>
</dbReference>
<keyword evidence="5" id="KW-0068">Autocatalytic cleavage</keyword>
<evidence type="ECO:0000256" key="5">
    <source>
        <dbReference type="ARBA" id="ARBA00022813"/>
    </source>
</evidence>
<dbReference type="AlphaFoldDB" id="A0A1S3HEA8"/>
<gene>
    <name evidence="11" type="primary">LOC106154560</name>
</gene>
<dbReference type="GO" id="GO:0033345">
    <property type="term" value="P:L-asparagine catabolic process via L-aspartate"/>
    <property type="evidence" value="ECO:0007669"/>
    <property type="project" value="TreeGrafter"/>
</dbReference>
<dbReference type="OrthoDB" id="2262349at2759"/>
<dbReference type="RefSeq" id="XP_013384407.1">
    <property type="nucleotide sequence ID" value="XM_013528953.1"/>
</dbReference>
<evidence type="ECO:0000256" key="1">
    <source>
        <dbReference type="ARBA" id="ARBA00000306"/>
    </source>
</evidence>
<organism evidence="10 11">
    <name type="scientific">Lingula anatina</name>
    <name type="common">Brachiopod</name>
    <name type="synonym">Lingula unguis</name>
    <dbReference type="NCBI Taxonomy" id="7574"/>
    <lineage>
        <taxon>Eukaryota</taxon>
        <taxon>Metazoa</taxon>
        <taxon>Spiralia</taxon>
        <taxon>Lophotrochozoa</taxon>
        <taxon>Brachiopoda</taxon>
        <taxon>Linguliformea</taxon>
        <taxon>Lingulata</taxon>
        <taxon>Lingulida</taxon>
        <taxon>Linguloidea</taxon>
        <taxon>Lingulidae</taxon>
        <taxon>Lingula</taxon>
    </lineage>
</organism>
<dbReference type="GO" id="GO:0008798">
    <property type="term" value="F:beta-aspartyl-peptidase activity"/>
    <property type="evidence" value="ECO:0007669"/>
    <property type="project" value="UniProtKB-EC"/>
</dbReference>
<feature type="binding site" evidence="8">
    <location>
        <begin position="221"/>
        <end position="224"/>
    </location>
    <ligand>
        <name>substrate</name>
    </ligand>
</feature>
<dbReference type="SUPFAM" id="SSF56235">
    <property type="entry name" value="N-terminal nucleophile aminohydrolases (Ntn hydrolases)"/>
    <property type="match status" value="2"/>
</dbReference>
<evidence type="ECO:0000256" key="3">
    <source>
        <dbReference type="ARBA" id="ARBA00022670"/>
    </source>
</evidence>
<dbReference type="GO" id="GO:0005737">
    <property type="term" value="C:cytoplasm"/>
    <property type="evidence" value="ECO:0007669"/>
    <property type="project" value="TreeGrafter"/>
</dbReference>
<dbReference type="PANTHER" id="PTHR10188">
    <property type="entry name" value="L-ASPARAGINASE"/>
    <property type="match status" value="1"/>
</dbReference>
<comment type="similarity">
    <text evidence="2">Belongs to the Ntn-hydrolase family.</text>
</comment>
<dbReference type="PANTHER" id="PTHR10188:SF43">
    <property type="entry name" value="ASPARAGINASE (EUROFUNG)"/>
    <property type="match status" value="1"/>
</dbReference>
<comment type="catalytic activity">
    <reaction evidence="1">
        <text>Cleavage of a beta-linked Asp residue from the N-terminus of a polypeptide.</text>
        <dbReference type="EC" id="3.4.19.5"/>
    </reaction>
</comment>
<evidence type="ECO:0000256" key="8">
    <source>
        <dbReference type="PIRSR" id="PIRSR600246-2"/>
    </source>
</evidence>
<dbReference type="GO" id="GO:0004067">
    <property type="term" value="F:asparaginase activity"/>
    <property type="evidence" value="ECO:0007669"/>
    <property type="project" value="UniProtKB-EC"/>
</dbReference>
<comment type="catalytic activity">
    <reaction evidence="6">
        <text>L-asparagine + H2O = L-aspartate + NH4(+)</text>
        <dbReference type="Rhea" id="RHEA:21016"/>
        <dbReference type="ChEBI" id="CHEBI:15377"/>
        <dbReference type="ChEBI" id="CHEBI:28938"/>
        <dbReference type="ChEBI" id="CHEBI:29991"/>
        <dbReference type="ChEBI" id="CHEBI:58048"/>
        <dbReference type="EC" id="3.5.1.1"/>
    </reaction>
</comment>
<feature type="binding site" evidence="8">
    <location>
        <begin position="198"/>
        <end position="201"/>
    </location>
    <ligand>
        <name>substrate</name>
    </ligand>
</feature>
<dbReference type="GO" id="GO:0006508">
    <property type="term" value="P:proteolysis"/>
    <property type="evidence" value="ECO:0007669"/>
    <property type="project" value="UniProtKB-KW"/>
</dbReference>
<dbReference type="InterPro" id="IPR029055">
    <property type="entry name" value="Ntn_hydrolases_N"/>
</dbReference>
<dbReference type="InParanoid" id="A0A1S3HEA8"/>
<reference evidence="11" key="1">
    <citation type="submission" date="2025-08" db="UniProtKB">
        <authorList>
            <consortium name="RefSeq"/>
        </authorList>
    </citation>
    <scope>IDENTIFICATION</scope>
    <source>
        <tissue evidence="11">Gonads</tissue>
    </source>
</reference>
<sequence>MLPAIVIHGGAWAIPDNLAEASVLAVKEAAQRGYEILQGGGSALDAVEAAVILLEDNPAFDAGTGAVLNEDGEVELDAMIMEGKSLAAGGVCCVKNIKNPVQLARLVMENTDHVLLSGQGANTFAKSQGIEEVPVEILVTEESKREWETYMQFRKTVKVLFRERQSDHDTVGAVAVDSNGNVACATSTGGITAKMAGRVGDSPLIGSGGYCDNDVGAVSCTGHGESILKVCLARHIIQLMADGHTAQQGVEAALTSMSRKVQGTGGAVVVSNKGELGMHFNTERMAWAAMRNGDLKWGLNPGEEGIGVLDSSQKLSVPPTPAAVQSDVTPCIVVHGGAGSGFIPSGSQKYEAYTEGVLAASKAGYQVLKDGGSAVDAVVVAVKVMEDNPSFNAGTGSKLTVAGTVEMDALVCDGQTLNSGAVATVKNIKNAIELAKLVMDKTDHMLIVDKGANVFASKMNIQEVDPLYLVTGRSLDSLKTYTSSYTKATVGGYEKRALHETLPSSSAEHETVGAVAVDYLGNVASATSTGGITAKMCGRVGDVPIVGAGGYADNQYGAVSTTGHGEAIARLCLAKLVIELIAKGNSAQQASEKALHQLAKRIEEAAGAAGLITVTPGGDIGVYTITGGMSWAAIKNNEPCYGINHGDYLKTTL</sequence>
<feature type="site" description="Cleavage; by autolysis" evidence="9">
    <location>
        <begin position="169"/>
        <end position="170"/>
    </location>
</feature>
<keyword evidence="4" id="KW-0378">Hydrolase</keyword>
<evidence type="ECO:0000256" key="7">
    <source>
        <dbReference type="PIRSR" id="PIRSR600246-1"/>
    </source>
</evidence>
<evidence type="ECO:0000256" key="2">
    <source>
        <dbReference type="ARBA" id="ARBA00010872"/>
    </source>
</evidence>
<accession>A0A1S3HEA8</accession>
<protein>
    <submittedName>
        <fullName evidence="11">Uncharacterized protein LOC106154560 isoform X1</fullName>
    </submittedName>
</protein>
<dbReference type="Gene3D" id="3.60.20.30">
    <property type="entry name" value="(Glycosyl)asparaginase"/>
    <property type="match status" value="2"/>
</dbReference>
<evidence type="ECO:0000256" key="9">
    <source>
        <dbReference type="PIRSR" id="PIRSR600246-3"/>
    </source>
</evidence>
<keyword evidence="3" id="KW-0645">Protease</keyword>